<evidence type="ECO:0000313" key="2">
    <source>
        <dbReference type="EMBL" id="KAF4737353.1"/>
    </source>
</evidence>
<comment type="caution">
    <text evidence="2">The sequence shown here is derived from an EMBL/GenBank/DDBJ whole genome shotgun (WGS) entry which is preliminary data.</text>
</comment>
<evidence type="ECO:0000313" key="3">
    <source>
        <dbReference type="Proteomes" id="UP000574390"/>
    </source>
</evidence>
<reference evidence="2 3" key="1">
    <citation type="submission" date="2020-04" db="EMBL/GenBank/DDBJ databases">
        <title>Perkinsus olseni comparative genomics.</title>
        <authorList>
            <person name="Bogema D.R."/>
        </authorList>
    </citation>
    <scope>NUCLEOTIDE SEQUENCE [LARGE SCALE GENOMIC DNA]</scope>
    <source>
        <strain evidence="2">ATCC PRA-205</strain>
    </source>
</reference>
<evidence type="ECO:0000256" key="1">
    <source>
        <dbReference type="SAM" id="MobiDB-lite"/>
    </source>
</evidence>
<name>A0A7J6SX10_PEROL</name>
<feature type="compositionally biased region" description="Low complexity" evidence="1">
    <location>
        <begin position="41"/>
        <end position="50"/>
    </location>
</feature>
<protein>
    <submittedName>
        <fullName evidence="2">Uncharacterized protein</fullName>
    </submittedName>
</protein>
<organism evidence="2 3">
    <name type="scientific">Perkinsus olseni</name>
    <name type="common">Perkinsus atlanticus</name>
    <dbReference type="NCBI Taxonomy" id="32597"/>
    <lineage>
        <taxon>Eukaryota</taxon>
        <taxon>Sar</taxon>
        <taxon>Alveolata</taxon>
        <taxon>Perkinsozoa</taxon>
        <taxon>Perkinsea</taxon>
        <taxon>Perkinsida</taxon>
        <taxon>Perkinsidae</taxon>
        <taxon>Perkinsus</taxon>
    </lineage>
</organism>
<dbReference type="Proteomes" id="UP000574390">
    <property type="component" value="Unassembled WGS sequence"/>
</dbReference>
<dbReference type="AlphaFoldDB" id="A0A7J6SX10"/>
<gene>
    <name evidence="2" type="ORF">FOZ62_025559</name>
</gene>
<proteinExistence type="predicted"/>
<feature type="region of interest" description="Disordered" evidence="1">
    <location>
        <begin position="1"/>
        <end position="50"/>
    </location>
</feature>
<feature type="compositionally biased region" description="Basic and acidic residues" evidence="1">
    <location>
        <begin position="1"/>
        <end position="12"/>
    </location>
</feature>
<dbReference type="EMBL" id="JABANM010011637">
    <property type="protein sequence ID" value="KAF4737353.1"/>
    <property type="molecule type" value="Genomic_DNA"/>
</dbReference>
<feature type="non-terminal residue" evidence="2">
    <location>
        <position position="1"/>
    </location>
</feature>
<sequence>MSSTSSRDRSEEAFPLPSVQPPIVGPPTRDFPSLCRSMGSEQPQEAEQAQSRLEQCVLGGPSQSGCDGGLYVGPVMILNPGKQLASSWSLHGFFYVAPIRLRKSVRCSCMGLSWREEPTKDPIVASSLASFCYVACYTPQGSLRQSLRPLSSIYLTSLKLMRTYAPGLLAPGFTDDPLNVPFERLVRFHDPILWWHVAQGGTTPWTLGESRDFLPSLFAGPLSRQGHPEICQAIWSRLARDWDVVDAVFFALAWVLRHSEELRKIEDVRTRGGAVLSLGSTSEVDEIFEASASLKAFTPKSVLRSLQRTICDGQGPSVKDWSPSVPCLLVGPDDALAASDGLNTGQLCVLVDVRAPRARALQPSLRGSMEFDLESAGSAQIATFVNRAIATQRTYAGRELPDGKRGC</sequence>
<accession>A0A7J6SX10</accession>